<dbReference type="InterPro" id="IPR005901">
    <property type="entry name" value="GLPGLI"/>
</dbReference>
<evidence type="ECO:0000313" key="1">
    <source>
        <dbReference type="EMBL" id="SFI47392.1"/>
    </source>
</evidence>
<sequence>MSGKNKLLFVFLILFLNTIVAAQEFRVMYNYSFKKDSTNNFVESEMMVLDTEDKGSVFYSYPKYKYDSISIAKHKKNENVVEADNSKIQFFVEKKYPNFELVFHTTLGSTNYAVNDSTKIKWKLEPERKILKGFPVQKAIANFGNRDWVAWYSKEIPINDGPFKFFGLPGLILEIEDSKSNHKFEFLGIEKNSYGYNNFFKINKLNEKELSSEDFNKQWKIYKKDPAKDTKFSLLNSKLGYSINYDGKDYSISDMIRIEEERQKEKIKRDNNFIELSLYK</sequence>
<keyword evidence="2" id="KW-1185">Reference proteome</keyword>
<dbReference type="STRING" id="1125876.SAMN05443292_2612"/>
<organism evidence="1 2">
    <name type="scientific">Halpernia frigidisoli</name>
    <dbReference type="NCBI Taxonomy" id="1125876"/>
    <lineage>
        <taxon>Bacteria</taxon>
        <taxon>Pseudomonadati</taxon>
        <taxon>Bacteroidota</taxon>
        <taxon>Flavobacteriia</taxon>
        <taxon>Flavobacteriales</taxon>
        <taxon>Weeksellaceae</taxon>
        <taxon>Chryseobacterium group</taxon>
        <taxon>Halpernia</taxon>
    </lineage>
</organism>
<proteinExistence type="predicted"/>
<dbReference type="Proteomes" id="UP000198931">
    <property type="component" value="Unassembled WGS sequence"/>
</dbReference>
<dbReference type="RefSeq" id="WP_090081613.1">
    <property type="nucleotide sequence ID" value="NZ_FOQT01000005.1"/>
</dbReference>
<name>A0A1I3IHI8_9FLAO</name>
<dbReference type="OrthoDB" id="1440774at2"/>
<dbReference type="NCBIfam" id="TIGR01200">
    <property type="entry name" value="GLPGLI"/>
    <property type="match status" value="1"/>
</dbReference>
<protein>
    <submittedName>
        <fullName evidence="1">GLPGLI family protein</fullName>
    </submittedName>
</protein>
<evidence type="ECO:0000313" key="2">
    <source>
        <dbReference type="Proteomes" id="UP000198931"/>
    </source>
</evidence>
<dbReference type="AlphaFoldDB" id="A0A1I3IHI8"/>
<gene>
    <name evidence="1" type="ORF">SAMN05443292_2612</name>
</gene>
<dbReference type="EMBL" id="FOQT01000005">
    <property type="protein sequence ID" value="SFI47392.1"/>
    <property type="molecule type" value="Genomic_DNA"/>
</dbReference>
<dbReference type="Pfam" id="PF09697">
    <property type="entry name" value="Porph_ging"/>
    <property type="match status" value="1"/>
</dbReference>
<reference evidence="1 2" key="1">
    <citation type="submission" date="2016-10" db="EMBL/GenBank/DDBJ databases">
        <authorList>
            <person name="de Groot N.N."/>
        </authorList>
    </citation>
    <scope>NUCLEOTIDE SEQUENCE [LARGE SCALE GENOMIC DNA]</scope>
    <source>
        <strain evidence="1 2">DSM 26000</strain>
    </source>
</reference>
<accession>A0A1I3IHI8</accession>